<dbReference type="EMBL" id="HBIS01002803">
    <property type="protein sequence ID" value="CAE0608683.1"/>
    <property type="molecule type" value="Transcribed_RNA"/>
</dbReference>
<dbReference type="PANTHER" id="PTHR31561">
    <property type="entry name" value="3-KETOACYL-COA SYNTHASE"/>
    <property type="match status" value="1"/>
</dbReference>
<keyword evidence="1" id="KW-0808">Transferase</keyword>
<dbReference type="InterPro" id="IPR013601">
    <property type="entry name" value="FAE1_typ3_polyketide_synth"/>
</dbReference>
<dbReference type="CDD" id="cd00831">
    <property type="entry name" value="CHS_like"/>
    <property type="match status" value="1"/>
</dbReference>
<dbReference type="EC" id="2.3.1.-" evidence="1"/>
<evidence type="ECO:0000259" key="4">
    <source>
        <dbReference type="Pfam" id="PF08392"/>
    </source>
</evidence>
<keyword evidence="2" id="KW-1133">Transmembrane helix</keyword>
<dbReference type="GO" id="GO:0016747">
    <property type="term" value="F:acyltransferase activity, transferring groups other than amino-acyl groups"/>
    <property type="evidence" value="ECO:0007669"/>
    <property type="project" value="InterPro"/>
</dbReference>
<keyword evidence="2" id="KW-0812">Transmembrane</keyword>
<dbReference type="InterPro" id="IPR012392">
    <property type="entry name" value="3-ktacl-CoA_syn"/>
</dbReference>
<comment type="pathway">
    <text evidence="1">Lipid metabolism; fatty acid biosynthesis.</text>
</comment>
<sequence>MPLLKRVSSHPRQAFHDFTTSVGLKYVRLGYHMLITHFFILALVYGMVLGVMEVAVYQRVDMQRLWDTAAQTHLTLNLLSAILSTAMLVLAAAVYFFTREKPVYLVDFHCYKPPDSWKMPWSTFWSQTKSIETFKPESIEFQERVATRAGLGDDTYLPPGIKQSPPETTMQKAREEAEVVMFEAVQRCLEKANVKPREVGILIVNCSLFCPTPSLTAMIVNHFKMRSNIQTYNLSGMGCSAGVISIDLAKDLLQVHPGTYALVVSTENITQNWYFGNDRSMLIPNTLFRVGGAAILLSNKRTDWWRAKYRLVTTVRTHAGAEDEKYSCIFQQEDAEGQMGVKLAKSVVATGGEVLKKNITTLGPMVLPLSEQIIFFVNLILRKLLGKKRVRQYVPNFKMAFEHFCIHTGGRGVIDQMAINLNLNKYDMEPSRETLWRYGNISSSSVWYEMAYMETDKRIRKGDRVWQIAFGSGFKVNSAVWKAMRRGSQHTVWEREIREDQVYPWESNSNDS</sequence>
<proteinExistence type="inferred from homology"/>
<keyword evidence="2" id="KW-0472">Membrane</keyword>
<dbReference type="UniPathway" id="UPA00094"/>
<evidence type="ECO:0000256" key="2">
    <source>
        <dbReference type="SAM" id="Phobius"/>
    </source>
</evidence>
<dbReference type="Gene3D" id="3.40.47.10">
    <property type="match status" value="1"/>
</dbReference>
<feature type="domain" description="Chalcone/stilbene synthase C-terminal" evidence="3">
    <location>
        <begin position="404"/>
        <end position="482"/>
    </location>
</feature>
<protein>
    <recommendedName>
        <fullName evidence="1">3-ketoacyl-CoA synthase</fullName>
        <ecNumber evidence="1">2.3.1.-</ecNumber>
    </recommendedName>
</protein>
<feature type="transmembrane region" description="Helical" evidence="2">
    <location>
        <begin position="34"/>
        <end position="57"/>
    </location>
</feature>
<feature type="transmembrane region" description="Helical" evidence="2">
    <location>
        <begin position="78"/>
        <end position="97"/>
    </location>
</feature>
<organism evidence="5">
    <name type="scientific">Picocystis salinarum</name>
    <dbReference type="NCBI Taxonomy" id="88271"/>
    <lineage>
        <taxon>Eukaryota</taxon>
        <taxon>Viridiplantae</taxon>
        <taxon>Chlorophyta</taxon>
        <taxon>Picocystophyceae</taxon>
        <taxon>Picocystales</taxon>
        <taxon>Picocystaceae</taxon>
        <taxon>Picocystis</taxon>
    </lineage>
</organism>
<accession>A0A7S3UAX3</accession>
<name>A0A7S3UAX3_9CHLO</name>
<dbReference type="SUPFAM" id="SSF53901">
    <property type="entry name" value="Thiolase-like"/>
    <property type="match status" value="2"/>
</dbReference>
<dbReference type="InterPro" id="IPR012328">
    <property type="entry name" value="Chalcone/stilbene_synt_C"/>
</dbReference>
<keyword evidence="1" id="KW-0012">Acyltransferase</keyword>
<dbReference type="GO" id="GO:0006633">
    <property type="term" value="P:fatty acid biosynthetic process"/>
    <property type="evidence" value="ECO:0007669"/>
    <property type="project" value="UniProtKB-UniPathway"/>
</dbReference>
<dbReference type="InterPro" id="IPR016039">
    <property type="entry name" value="Thiolase-like"/>
</dbReference>
<dbReference type="AlphaFoldDB" id="A0A7S3UAX3"/>
<evidence type="ECO:0000256" key="1">
    <source>
        <dbReference type="PIRNR" id="PIRNR036417"/>
    </source>
</evidence>
<evidence type="ECO:0000259" key="3">
    <source>
        <dbReference type="Pfam" id="PF02797"/>
    </source>
</evidence>
<comment type="similarity">
    <text evidence="1">Belongs to the thiolase-like superfamily. Chalcone/stilbene synthases family.</text>
</comment>
<feature type="domain" description="FAE" evidence="4">
    <location>
        <begin position="95"/>
        <end position="384"/>
    </location>
</feature>
<evidence type="ECO:0000313" key="5">
    <source>
        <dbReference type="EMBL" id="CAE0608683.1"/>
    </source>
</evidence>
<dbReference type="Pfam" id="PF08392">
    <property type="entry name" value="FAE1_CUT1_RppA"/>
    <property type="match status" value="1"/>
</dbReference>
<dbReference type="GO" id="GO:0016020">
    <property type="term" value="C:membrane"/>
    <property type="evidence" value="ECO:0007669"/>
    <property type="project" value="InterPro"/>
</dbReference>
<dbReference type="PIRSF" id="PIRSF036417">
    <property type="entry name" value="3-ktacl-CoA_syn"/>
    <property type="match status" value="1"/>
</dbReference>
<dbReference type="Pfam" id="PF02797">
    <property type="entry name" value="Chal_sti_synt_C"/>
    <property type="match status" value="1"/>
</dbReference>
<gene>
    <name evidence="5" type="ORF">PSAL00342_LOCUS2502</name>
</gene>
<reference evidence="5" key="1">
    <citation type="submission" date="2021-01" db="EMBL/GenBank/DDBJ databases">
        <authorList>
            <person name="Corre E."/>
            <person name="Pelletier E."/>
            <person name="Niang G."/>
            <person name="Scheremetjew M."/>
            <person name="Finn R."/>
            <person name="Kale V."/>
            <person name="Holt S."/>
            <person name="Cochrane G."/>
            <person name="Meng A."/>
            <person name="Brown T."/>
            <person name="Cohen L."/>
        </authorList>
    </citation>
    <scope>NUCLEOTIDE SEQUENCE</scope>
    <source>
        <strain evidence="5">CCMP1897</strain>
    </source>
</reference>